<name>A0A2S0P9U2_9NEIS</name>
<dbReference type="RefSeq" id="WP_107889179.1">
    <property type="nucleotide sequence ID" value="NZ_CP028519.1"/>
</dbReference>
<dbReference type="Proteomes" id="UP000244173">
    <property type="component" value="Chromosome"/>
</dbReference>
<dbReference type="AlphaFoldDB" id="A0A2S0P9U2"/>
<accession>A0A2S0P9U2</accession>
<evidence type="ECO:0008006" key="3">
    <source>
        <dbReference type="Google" id="ProtNLM"/>
    </source>
</evidence>
<evidence type="ECO:0000313" key="1">
    <source>
        <dbReference type="EMBL" id="AVY94105.1"/>
    </source>
</evidence>
<dbReference type="EMBL" id="CP028519">
    <property type="protein sequence ID" value="AVY94105.1"/>
    <property type="molecule type" value="Genomic_DNA"/>
</dbReference>
<organism evidence="1 2">
    <name type="scientific">Microvirgula aerodenitrificans</name>
    <dbReference type="NCBI Taxonomy" id="57480"/>
    <lineage>
        <taxon>Bacteria</taxon>
        <taxon>Pseudomonadati</taxon>
        <taxon>Pseudomonadota</taxon>
        <taxon>Betaproteobacteria</taxon>
        <taxon>Neisseriales</taxon>
        <taxon>Aquaspirillaceae</taxon>
        <taxon>Microvirgula</taxon>
    </lineage>
</organism>
<gene>
    <name evidence="1" type="ORF">DAI18_08635</name>
</gene>
<keyword evidence="2" id="KW-1185">Reference proteome</keyword>
<evidence type="ECO:0000313" key="2">
    <source>
        <dbReference type="Proteomes" id="UP000244173"/>
    </source>
</evidence>
<proteinExistence type="predicted"/>
<dbReference type="KEGG" id="maer:DAI18_08635"/>
<reference evidence="1 2" key="1">
    <citation type="submission" date="2018-04" db="EMBL/GenBank/DDBJ databases">
        <title>Denitrifier Microvirgula.</title>
        <authorList>
            <person name="Anderson E."/>
            <person name="Jang J."/>
            <person name="Ishii S."/>
        </authorList>
    </citation>
    <scope>NUCLEOTIDE SEQUENCE [LARGE SCALE GENOMIC DNA]</scope>
    <source>
        <strain evidence="1 2">BE2.4</strain>
    </source>
</reference>
<sequence>MEAGASGDVRAEARQLDGQGGLTIYHARAGRSETRAVSDLELVPTRPDGNTFRLFWKGKPVAADRVNVQTSAQWNRSLQAAKDGSVTLDTPFPGRYLLEVSVRVNGAVTVDGKRYEAVRHTATTSFEVGK</sequence>
<dbReference type="STRING" id="1122240.GCA_000620105_03480"/>
<protein>
    <recommendedName>
        <fullName evidence="3">DUF4198 domain-containing protein</fullName>
    </recommendedName>
</protein>
<dbReference type="OrthoDB" id="8911471at2"/>